<dbReference type="Proteomes" id="UP001189429">
    <property type="component" value="Unassembled WGS sequence"/>
</dbReference>
<sequence length="949" mass="104410">AASTPKGGLNQCAKHKGYYDSYMNGITWEQFSAMYQVEKTGITLDKAFEQHSNGKGPNFVPEPAQIGQSFKQRMVVKYTAPTMSDLKYTVKQVFDWNITRKLLAGVPMVKARDPRTDQLEEFYLFPYDPVSDLPTWVCEFVLEQGQRKQAMSPEQHAYLNHGEEVFDCVKSTVDSKYGPTDSKYKLTVTWEDFQDRLATKENKRIAKLQPGKAVNVNDDDDDDDIGGPEVGGDGSAKQQVHAVHDSDGDTASQTSLITIAKTVRMQLQADDATICKDDPADVIVADHRKRCDLWKAMELGNQGNARHQATLAARRLREKKLNTKADTIDAWTQKHAKVEELSHVKIFKADPETVNNALKCALLEFDRLPLHVEVDLVTIKARDARMRCDLDAASLNACFDILWPIAVVHGDGGNGEPQPEFDWYDPMGSLMRCSFKDKAKLFRSEWTQAVVVDGMCTQDDGASADLIQRHAEHVLNKLKQNCSEFGELTDGAADLIGETLLMMRVICGLCDMRNLVHDEYFMAVDSFSRVNLAGKELSPMPHKFYCALTESKFFGKLFFKFSDLRPMLLDFRANSAMVEDFMEGVTEDSDSKDGSRTFDMGDPDALTKCLTVYNTAGAAGLTDVVSGFGNEVSKCVVNYGEMLLEAVSAAPDAGLHCDIVSGFSKVLSEASVTFPHNGDIADQLNKIGLILQRGAATTNTDKVFGSLRDCAEDPCDEKLDLVVQTLNANKHLEISVAQGTDVKNYVVSLVKSTIVNPSLDITHSKVNDVCCNFLKLVPGGADDLHALATSIVSFVARTKRLTESIAAVGERGADSEASDNIDDIVDLKQALDVMDSTKPPPKSCELQGGHFSDVIDSLHDKAGSESSNGKELLTAFSTKEVDHSKNSMATLTSIINQVAGGMEDSKHWLDGFVEPRKVNLKTFLAYAGKTIRKSEVAASLDAQVDKLLE</sequence>
<name>A0ABN9PVL2_9DINO</name>
<accession>A0ABN9PVL2</accession>
<organism evidence="2 3">
    <name type="scientific">Prorocentrum cordatum</name>
    <dbReference type="NCBI Taxonomy" id="2364126"/>
    <lineage>
        <taxon>Eukaryota</taxon>
        <taxon>Sar</taxon>
        <taxon>Alveolata</taxon>
        <taxon>Dinophyceae</taxon>
        <taxon>Prorocentrales</taxon>
        <taxon>Prorocentraceae</taxon>
        <taxon>Prorocentrum</taxon>
    </lineage>
</organism>
<evidence type="ECO:0000313" key="2">
    <source>
        <dbReference type="EMBL" id="CAK0796020.1"/>
    </source>
</evidence>
<dbReference type="EMBL" id="CAUYUJ010001448">
    <property type="protein sequence ID" value="CAK0796020.1"/>
    <property type="molecule type" value="Genomic_DNA"/>
</dbReference>
<feature type="region of interest" description="Disordered" evidence="1">
    <location>
        <begin position="209"/>
        <end position="251"/>
    </location>
</feature>
<feature type="non-terminal residue" evidence="2">
    <location>
        <position position="1"/>
    </location>
</feature>
<reference evidence="2" key="1">
    <citation type="submission" date="2023-10" db="EMBL/GenBank/DDBJ databases">
        <authorList>
            <person name="Chen Y."/>
            <person name="Shah S."/>
            <person name="Dougan E. K."/>
            <person name="Thang M."/>
            <person name="Chan C."/>
        </authorList>
    </citation>
    <scope>NUCLEOTIDE SEQUENCE [LARGE SCALE GENOMIC DNA]</scope>
</reference>
<feature type="non-terminal residue" evidence="2">
    <location>
        <position position="949"/>
    </location>
</feature>
<protein>
    <submittedName>
        <fullName evidence="2">Uncharacterized protein</fullName>
    </submittedName>
</protein>
<feature type="compositionally biased region" description="Acidic residues" evidence="1">
    <location>
        <begin position="217"/>
        <end position="226"/>
    </location>
</feature>
<gene>
    <name evidence="2" type="ORF">PCOR1329_LOCUS5507</name>
</gene>
<keyword evidence="3" id="KW-1185">Reference proteome</keyword>
<evidence type="ECO:0000256" key="1">
    <source>
        <dbReference type="SAM" id="MobiDB-lite"/>
    </source>
</evidence>
<evidence type="ECO:0000313" key="3">
    <source>
        <dbReference type="Proteomes" id="UP001189429"/>
    </source>
</evidence>
<proteinExistence type="predicted"/>
<comment type="caution">
    <text evidence="2">The sequence shown here is derived from an EMBL/GenBank/DDBJ whole genome shotgun (WGS) entry which is preliminary data.</text>
</comment>